<comment type="caution">
    <text evidence="2">The sequence shown here is derived from an EMBL/GenBank/DDBJ whole genome shotgun (WGS) entry which is preliminary data.</text>
</comment>
<protein>
    <recommendedName>
        <fullName evidence="4">Transmembrane protein</fullName>
    </recommendedName>
</protein>
<dbReference type="Proteomes" id="UP000663828">
    <property type="component" value="Unassembled WGS sequence"/>
</dbReference>
<keyword evidence="3" id="KW-1185">Reference proteome</keyword>
<name>A0A813S5I0_ADIRI</name>
<proteinExistence type="predicted"/>
<evidence type="ECO:0000313" key="2">
    <source>
        <dbReference type="EMBL" id="CAF0791506.1"/>
    </source>
</evidence>
<feature type="transmembrane region" description="Helical" evidence="1">
    <location>
        <begin position="85"/>
        <end position="112"/>
    </location>
</feature>
<dbReference type="AlphaFoldDB" id="A0A813S5I0"/>
<evidence type="ECO:0008006" key="4">
    <source>
        <dbReference type="Google" id="ProtNLM"/>
    </source>
</evidence>
<reference evidence="2" key="1">
    <citation type="submission" date="2021-02" db="EMBL/GenBank/DDBJ databases">
        <authorList>
            <person name="Nowell W R."/>
        </authorList>
    </citation>
    <scope>NUCLEOTIDE SEQUENCE</scope>
</reference>
<sequence length="242" mass="27920">MESILSIQDEVYPLRCRRRKSSVFLMNATTMKINATNKLDSPSSFYQHVRTLIARRFVYILGVFNLFLAAIAIVCVTQAEVYPEYFSLVYIAICIFIFYMSTIIFIIVLQIIETYREQYEKTHSSTSVEVPLLPPPINIQSNPILIQKLPKKPDTHTRLLRSQTLPSTLNTEPPLSTIPLLSSTFKAFEQTPSIRLELLSRYQQTLPKSYHSFASTTTDQFYPTFRSLTNIIRTIVILIDHE</sequence>
<dbReference type="EMBL" id="CAJNOR010000088">
    <property type="protein sequence ID" value="CAF0791506.1"/>
    <property type="molecule type" value="Genomic_DNA"/>
</dbReference>
<accession>A0A813S5I0</accession>
<evidence type="ECO:0000313" key="3">
    <source>
        <dbReference type="Proteomes" id="UP000663828"/>
    </source>
</evidence>
<gene>
    <name evidence="2" type="ORF">XAT740_LOCUS2505</name>
</gene>
<feature type="transmembrane region" description="Helical" evidence="1">
    <location>
        <begin position="57"/>
        <end position="79"/>
    </location>
</feature>
<keyword evidence="1" id="KW-1133">Transmembrane helix</keyword>
<keyword evidence="1" id="KW-0812">Transmembrane</keyword>
<keyword evidence="1" id="KW-0472">Membrane</keyword>
<organism evidence="2 3">
    <name type="scientific">Adineta ricciae</name>
    <name type="common">Rotifer</name>
    <dbReference type="NCBI Taxonomy" id="249248"/>
    <lineage>
        <taxon>Eukaryota</taxon>
        <taxon>Metazoa</taxon>
        <taxon>Spiralia</taxon>
        <taxon>Gnathifera</taxon>
        <taxon>Rotifera</taxon>
        <taxon>Eurotatoria</taxon>
        <taxon>Bdelloidea</taxon>
        <taxon>Adinetida</taxon>
        <taxon>Adinetidae</taxon>
        <taxon>Adineta</taxon>
    </lineage>
</organism>
<evidence type="ECO:0000256" key="1">
    <source>
        <dbReference type="SAM" id="Phobius"/>
    </source>
</evidence>